<name>A0A366XR83_9BACI</name>
<evidence type="ECO:0000256" key="1">
    <source>
        <dbReference type="SAM" id="Phobius"/>
    </source>
</evidence>
<dbReference type="AlphaFoldDB" id="A0A366XR83"/>
<keyword evidence="1" id="KW-0812">Transmembrane</keyword>
<sequence length="62" mass="7163">MSEQTAKRLKIGYHTFITLFAIGVILSSVLGYEEMERATMYIILGIFIGWSSLFQIFKTLRK</sequence>
<keyword evidence="1" id="KW-0472">Membrane</keyword>
<feature type="transmembrane region" description="Helical" evidence="1">
    <location>
        <begin position="12"/>
        <end position="32"/>
    </location>
</feature>
<accession>A0A366XR83</accession>
<dbReference type="OrthoDB" id="2949146at2"/>
<dbReference type="RefSeq" id="WP_113807393.1">
    <property type="nucleotide sequence ID" value="NZ_QOCW01000023.1"/>
</dbReference>
<proteinExistence type="predicted"/>
<protein>
    <submittedName>
        <fullName evidence="2">Uncharacterized protein</fullName>
    </submittedName>
</protein>
<evidence type="ECO:0000313" key="3">
    <source>
        <dbReference type="Proteomes" id="UP000253314"/>
    </source>
</evidence>
<reference evidence="2 3" key="1">
    <citation type="submission" date="2018-07" db="EMBL/GenBank/DDBJ databases">
        <title>Lottiidibacillus patelloidae gen. nov., sp. nov., isolated from the intestinal tract of a marine limpet and the reclassification of B. taeanensis BH030017T, B. algicola KMM 3737T and B. hwajinpoensis SW-72T as genus Lottiidibacillus.</title>
        <authorList>
            <person name="Liu R."/>
            <person name="Huang Z."/>
        </authorList>
    </citation>
    <scope>NUCLEOTIDE SEQUENCE [LARGE SCALE GENOMIC DNA]</scope>
    <source>
        <strain evidence="2 3">BH030017</strain>
    </source>
</reference>
<keyword evidence="1" id="KW-1133">Transmembrane helix</keyword>
<dbReference type="EMBL" id="QOCW01000023">
    <property type="protein sequence ID" value="RBW68216.1"/>
    <property type="molecule type" value="Genomic_DNA"/>
</dbReference>
<gene>
    <name evidence="2" type="ORF">DS031_17725</name>
</gene>
<keyword evidence="3" id="KW-1185">Reference proteome</keyword>
<organism evidence="2 3">
    <name type="scientific">Bacillus taeanensis</name>
    <dbReference type="NCBI Taxonomy" id="273032"/>
    <lineage>
        <taxon>Bacteria</taxon>
        <taxon>Bacillati</taxon>
        <taxon>Bacillota</taxon>
        <taxon>Bacilli</taxon>
        <taxon>Bacillales</taxon>
        <taxon>Bacillaceae</taxon>
        <taxon>Bacillus</taxon>
    </lineage>
</organism>
<feature type="transmembrane region" description="Helical" evidence="1">
    <location>
        <begin position="38"/>
        <end position="57"/>
    </location>
</feature>
<comment type="caution">
    <text evidence="2">The sequence shown here is derived from an EMBL/GenBank/DDBJ whole genome shotgun (WGS) entry which is preliminary data.</text>
</comment>
<evidence type="ECO:0000313" key="2">
    <source>
        <dbReference type="EMBL" id="RBW68216.1"/>
    </source>
</evidence>
<dbReference type="Proteomes" id="UP000253314">
    <property type="component" value="Unassembled WGS sequence"/>
</dbReference>